<protein>
    <submittedName>
        <fullName evidence="3">DUF2066 domain-containing protein</fullName>
    </submittedName>
</protein>
<dbReference type="InterPro" id="IPR018642">
    <property type="entry name" value="DUF2066"/>
</dbReference>
<evidence type="ECO:0000313" key="3">
    <source>
        <dbReference type="EMBL" id="MEJ8569656.1"/>
    </source>
</evidence>
<proteinExistence type="predicted"/>
<feature type="signal peptide" evidence="2">
    <location>
        <begin position="1"/>
        <end position="20"/>
    </location>
</feature>
<dbReference type="EMBL" id="JAZHOG010000016">
    <property type="protein sequence ID" value="MEJ8569656.1"/>
    <property type="molecule type" value="Genomic_DNA"/>
</dbReference>
<dbReference type="RefSeq" id="WP_354696979.1">
    <property type="nucleotide sequence ID" value="NZ_JAZHOG010000016.1"/>
</dbReference>
<dbReference type="AlphaFoldDB" id="A0AAW9RIP7"/>
<keyword evidence="2" id="KW-0732">Signal</keyword>
<feature type="region of interest" description="Disordered" evidence="1">
    <location>
        <begin position="336"/>
        <end position="370"/>
    </location>
</feature>
<comment type="caution">
    <text evidence="3">The sequence shown here is derived from an EMBL/GenBank/DDBJ whole genome shotgun (WGS) entry which is preliminary data.</text>
</comment>
<dbReference type="Pfam" id="PF09839">
    <property type="entry name" value="DUF2066"/>
    <property type="match status" value="1"/>
</dbReference>
<organism evidence="3 4">
    <name type="scientific">Elongatibacter sediminis</name>
    <dbReference type="NCBI Taxonomy" id="3119006"/>
    <lineage>
        <taxon>Bacteria</taxon>
        <taxon>Pseudomonadati</taxon>
        <taxon>Pseudomonadota</taxon>
        <taxon>Gammaproteobacteria</taxon>
        <taxon>Chromatiales</taxon>
        <taxon>Wenzhouxiangellaceae</taxon>
        <taxon>Elongatibacter</taxon>
    </lineage>
</organism>
<gene>
    <name evidence="3" type="ORF">V3330_18655</name>
</gene>
<reference evidence="3 4" key="1">
    <citation type="submission" date="2024-02" db="EMBL/GenBank/DDBJ databases">
        <title>A novel Wenzhouxiangellaceae bacterium, isolated from coastal sediments.</title>
        <authorList>
            <person name="Du Z.-J."/>
            <person name="Ye Y.-Q."/>
            <person name="Zhang X.-Y."/>
        </authorList>
    </citation>
    <scope>NUCLEOTIDE SEQUENCE [LARGE SCALE GENOMIC DNA]</scope>
    <source>
        <strain evidence="3 4">CH-27</strain>
    </source>
</reference>
<evidence type="ECO:0000256" key="2">
    <source>
        <dbReference type="SAM" id="SignalP"/>
    </source>
</evidence>
<keyword evidence="4" id="KW-1185">Reference proteome</keyword>
<evidence type="ECO:0000313" key="4">
    <source>
        <dbReference type="Proteomes" id="UP001359886"/>
    </source>
</evidence>
<dbReference type="Proteomes" id="UP001359886">
    <property type="component" value="Unassembled WGS sequence"/>
</dbReference>
<name>A0AAW9RIP7_9GAMM</name>
<evidence type="ECO:0000256" key="1">
    <source>
        <dbReference type="SAM" id="MobiDB-lite"/>
    </source>
</evidence>
<accession>A0AAW9RIP7</accession>
<sequence>MKSFIVFALALLLPVVPAHAAVDPYAGAAAVPDQSDSTRQEAMPLALAQVLQKLSGLGTFDDRPEVALALDQASAMAVSFYYRNQPELLPDGSDREALELVVHFAPNAVDNLVRSLHLPLWNPKRSTLTIWLLVDDSQGRRIMPIELEYAWQRMQRVAAARGLPVERPLPGPDGQYPVDLQLLWGGFTEELAVEGPVDALVIAALREGPEWNLRLNLDYGGERWSWREQGLDLLQLLTGVMHRTVDEIAGSSMIAAADRGRWRQSITIQGITGSKDYVRLLSHLQGISLVENIEVVAAVPGSLELEVELNALPEYFVRALKRDELLQPGLSDGVYRLITDPPPADPSLRAGDASAPEESADGPDQVGGDP</sequence>
<feature type="chain" id="PRO_5043734853" evidence="2">
    <location>
        <begin position="21"/>
        <end position="370"/>
    </location>
</feature>